<dbReference type="Pfam" id="PF00497">
    <property type="entry name" value="SBP_bac_3"/>
    <property type="match status" value="1"/>
</dbReference>
<reference evidence="4" key="1">
    <citation type="journal article" date="2015" name="Nature">
        <title>Complex archaea that bridge the gap between prokaryotes and eukaryotes.</title>
        <authorList>
            <person name="Spang A."/>
            <person name="Saw J.H."/>
            <person name="Jorgensen S.L."/>
            <person name="Zaremba-Niedzwiedzka K."/>
            <person name="Martijn J."/>
            <person name="Lind A.E."/>
            <person name="van Eijk R."/>
            <person name="Schleper C."/>
            <person name="Guy L."/>
            <person name="Ettema T.J."/>
        </authorList>
    </citation>
    <scope>NUCLEOTIDE SEQUENCE</scope>
</reference>
<evidence type="ECO:0000256" key="2">
    <source>
        <dbReference type="ARBA" id="ARBA00022729"/>
    </source>
</evidence>
<dbReference type="AlphaFoldDB" id="A0A0F9XNP7"/>
<evidence type="ECO:0000259" key="3">
    <source>
        <dbReference type="SMART" id="SM00062"/>
    </source>
</evidence>
<dbReference type="PANTHER" id="PTHR35936">
    <property type="entry name" value="MEMBRANE-BOUND LYTIC MUREIN TRANSGLYCOSYLASE F"/>
    <property type="match status" value="1"/>
</dbReference>
<gene>
    <name evidence="4" type="ORF">LCGC14_0193400</name>
</gene>
<comment type="caution">
    <text evidence="4">The sequence shown here is derived from an EMBL/GenBank/DDBJ whole genome shotgun (WGS) entry which is preliminary data.</text>
</comment>
<comment type="subcellular location">
    <subcellularLocation>
        <location evidence="1">Cell envelope</location>
    </subcellularLocation>
</comment>
<sequence>MRSATLTLAAALAVGFSTSFVSTPATARDYDEIRLGVDVPYEPFMYREADGTLTGFEIELGNAVCEYLEVSCTWVEQDWDGIIPGLLARNYDAIMSSMAITEERAQRVLFSEAYYTTPSAWITTNEHNINIEDRDSLEGLTVGVQRATLQDNYVTELYGDILEIRRYTGVDDVVTDLLAGRLDLTFMDYPIAEAAIDIDSEGSDFQRISDFIKQPEHIFGQGVGVAFRPRDEALAERFNEALRAIKDDGTYDEIMNRYFNYDVRL</sequence>
<dbReference type="GO" id="GO:0030313">
    <property type="term" value="C:cell envelope"/>
    <property type="evidence" value="ECO:0007669"/>
    <property type="project" value="UniProtKB-SubCell"/>
</dbReference>
<organism evidence="4">
    <name type="scientific">marine sediment metagenome</name>
    <dbReference type="NCBI Taxonomy" id="412755"/>
    <lineage>
        <taxon>unclassified sequences</taxon>
        <taxon>metagenomes</taxon>
        <taxon>ecological metagenomes</taxon>
    </lineage>
</organism>
<dbReference type="Gene3D" id="3.40.190.10">
    <property type="entry name" value="Periplasmic binding protein-like II"/>
    <property type="match status" value="2"/>
</dbReference>
<dbReference type="InterPro" id="IPR001638">
    <property type="entry name" value="Solute-binding_3/MltF_N"/>
</dbReference>
<dbReference type="PANTHER" id="PTHR35936:SF17">
    <property type="entry name" value="ARGININE-BINDING EXTRACELLULAR PROTEIN ARTP"/>
    <property type="match status" value="1"/>
</dbReference>
<dbReference type="SUPFAM" id="SSF53850">
    <property type="entry name" value="Periplasmic binding protein-like II"/>
    <property type="match status" value="1"/>
</dbReference>
<evidence type="ECO:0000313" key="4">
    <source>
        <dbReference type="EMBL" id="KKN93843.1"/>
    </source>
</evidence>
<protein>
    <recommendedName>
        <fullName evidence="3">Solute-binding protein family 3/N-terminal domain-containing protein</fullName>
    </recommendedName>
</protein>
<accession>A0A0F9XNP7</accession>
<dbReference type="PROSITE" id="PS01039">
    <property type="entry name" value="SBP_BACTERIAL_3"/>
    <property type="match status" value="1"/>
</dbReference>
<dbReference type="EMBL" id="LAZR01000083">
    <property type="protein sequence ID" value="KKN93843.1"/>
    <property type="molecule type" value="Genomic_DNA"/>
</dbReference>
<evidence type="ECO:0000256" key="1">
    <source>
        <dbReference type="ARBA" id="ARBA00004196"/>
    </source>
</evidence>
<proteinExistence type="predicted"/>
<dbReference type="InterPro" id="IPR018313">
    <property type="entry name" value="SBP_3_CS"/>
</dbReference>
<dbReference type="SMART" id="SM00062">
    <property type="entry name" value="PBPb"/>
    <property type="match status" value="1"/>
</dbReference>
<keyword evidence="2" id="KW-0732">Signal</keyword>
<feature type="domain" description="Solute-binding protein family 3/N-terminal" evidence="3">
    <location>
        <begin position="32"/>
        <end position="262"/>
    </location>
</feature>
<name>A0A0F9XNP7_9ZZZZ</name>